<feature type="transmembrane region" description="Helical" evidence="8">
    <location>
        <begin position="101"/>
        <end position="123"/>
    </location>
</feature>
<keyword evidence="5 8" id="KW-1133">Transmembrane helix</keyword>
<dbReference type="GO" id="GO:0005886">
    <property type="term" value="C:plasma membrane"/>
    <property type="evidence" value="ECO:0007669"/>
    <property type="project" value="UniProtKB-SubCell"/>
</dbReference>
<dbReference type="AlphaFoldDB" id="I0UX13"/>
<keyword evidence="10" id="KW-1185">Reference proteome</keyword>
<reference evidence="9 10" key="1">
    <citation type="submission" date="2012-01" db="EMBL/GenBank/DDBJ databases">
        <title>Improved High-Quality Draft sequence of Saccharomonospora xinjiangensis XJ-54.</title>
        <authorList>
            <consortium name="US DOE Joint Genome Institute"/>
            <person name="Lucas S."/>
            <person name="Han J."/>
            <person name="Lapidus A."/>
            <person name="Cheng J.-F."/>
            <person name="Goodwin L."/>
            <person name="Pitluck S."/>
            <person name="Peters L."/>
            <person name="Mikhailova N."/>
            <person name="Teshima H."/>
            <person name="Detter J.C."/>
            <person name="Han C."/>
            <person name="Tapia R."/>
            <person name="Land M."/>
            <person name="Hauser L."/>
            <person name="Kyrpides N."/>
            <person name="Ivanova N."/>
            <person name="Pagani I."/>
            <person name="Brambilla E.-M."/>
            <person name="Klenk H.-P."/>
            <person name="Woyke T."/>
        </authorList>
    </citation>
    <scope>NUCLEOTIDE SEQUENCE [LARGE SCALE GENOMIC DNA]</scope>
    <source>
        <strain evidence="9 10">XJ-54</strain>
    </source>
</reference>
<evidence type="ECO:0000256" key="5">
    <source>
        <dbReference type="ARBA" id="ARBA00022989"/>
    </source>
</evidence>
<evidence type="ECO:0000256" key="4">
    <source>
        <dbReference type="ARBA" id="ARBA00022692"/>
    </source>
</evidence>
<dbReference type="HOGENOM" id="CLU_045348_0_0_11"/>
<keyword evidence="3" id="KW-1003">Cell membrane</keyword>
<evidence type="ECO:0000313" key="10">
    <source>
        <dbReference type="Proteomes" id="UP000004691"/>
    </source>
</evidence>
<dbReference type="Pfam" id="PF03916">
    <property type="entry name" value="NrfD"/>
    <property type="match status" value="1"/>
</dbReference>
<dbReference type="RefSeq" id="WP_006236515.1">
    <property type="nucleotide sequence ID" value="NZ_JH636049.1"/>
</dbReference>
<dbReference type="STRING" id="882086.SacxiDRAFT_0133"/>
<feature type="transmembrane region" description="Helical" evidence="8">
    <location>
        <begin position="170"/>
        <end position="190"/>
    </location>
</feature>
<dbReference type="PANTHER" id="PTHR34856:SF2">
    <property type="entry name" value="PROTEIN NRFD"/>
    <property type="match status" value="1"/>
</dbReference>
<comment type="subcellular location">
    <subcellularLocation>
        <location evidence="1">Cell membrane</location>
        <topology evidence="1">Multi-pass membrane protein</topology>
    </subcellularLocation>
</comment>
<name>I0UX13_9PSEU</name>
<dbReference type="PANTHER" id="PTHR34856">
    <property type="entry name" value="PROTEIN NRFD"/>
    <property type="match status" value="1"/>
</dbReference>
<dbReference type="OrthoDB" id="112837at2"/>
<evidence type="ECO:0000313" key="9">
    <source>
        <dbReference type="EMBL" id="EID52416.1"/>
    </source>
</evidence>
<dbReference type="Proteomes" id="UP000004691">
    <property type="component" value="Unassembled WGS sequence"/>
</dbReference>
<keyword evidence="4 8" id="KW-0812">Transmembrane</keyword>
<evidence type="ECO:0000256" key="8">
    <source>
        <dbReference type="SAM" id="Phobius"/>
    </source>
</evidence>
<dbReference type="eggNOG" id="COG5557">
    <property type="taxonomic scope" value="Bacteria"/>
</dbReference>
<evidence type="ECO:0000256" key="1">
    <source>
        <dbReference type="ARBA" id="ARBA00004651"/>
    </source>
</evidence>
<feature type="transmembrane region" description="Helical" evidence="8">
    <location>
        <begin position="73"/>
        <end position="94"/>
    </location>
</feature>
<protein>
    <submittedName>
        <fullName evidence="9">Formate-dependent nitrite reductase, membrane component</fullName>
    </submittedName>
</protein>
<evidence type="ECO:0000256" key="6">
    <source>
        <dbReference type="ARBA" id="ARBA00023136"/>
    </source>
</evidence>
<keyword evidence="6 8" id="KW-0472">Membrane</keyword>
<accession>I0UX13</accession>
<feature type="compositionally biased region" description="Basic residues" evidence="7">
    <location>
        <begin position="29"/>
        <end position="39"/>
    </location>
</feature>
<dbReference type="InterPro" id="IPR005614">
    <property type="entry name" value="NrfD-like"/>
</dbReference>
<comment type="similarity">
    <text evidence="2">Belongs to the NrfD family.</text>
</comment>
<organism evidence="9 10">
    <name type="scientific">Saccharomonospora xinjiangensis XJ-54</name>
    <dbReference type="NCBI Taxonomy" id="882086"/>
    <lineage>
        <taxon>Bacteria</taxon>
        <taxon>Bacillati</taxon>
        <taxon>Actinomycetota</taxon>
        <taxon>Actinomycetes</taxon>
        <taxon>Pseudonocardiales</taxon>
        <taxon>Pseudonocardiaceae</taxon>
        <taxon>Saccharomonospora</taxon>
    </lineage>
</organism>
<proteinExistence type="inferred from homology"/>
<feature type="region of interest" description="Disordered" evidence="7">
    <location>
        <begin position="1"/>
        <end position="44"/>
    </location>
</feature>
<dbReference type="EMBL" id="JH636049">
    <property type="protein sequence ID" value="EID52416.1"/>
    <property type="molecule type" value="Genomic_DNA"/>
</dbReference>
<dbReference type="InterPro" id="IPR052049">
    <property type="entry name" value="Electron_transfer_protein"/>
</dbReference>
<feature type="transmembrane region" description="Helical" evidence="8">
    <location>
        <begin position="210"/>
        <end position="228"/>
    </location>
</feature>
<evidence type="ECO:0000256" key="7">
    <source>
        <dbReference type="SAM" id="MobiDB-lite"/>
    </source>
</evidence>
<dbReference type="Gene3D" id="1.20.1630.10">
    <property type="entry name" value="Formate dehydrogenase/DMSO reductase domain"/>
    <property type="match status" value="1"/>
</dbReference>
<evidence type="ECO:0000256" key="2">
    <source>
        <dbReference type="ARBA" id="ARBA00008929"/>
    </source>
</evidence>
<evidence type="ECO:0000256" key="3">
    <source>
        <dbReference type="ARBA" id="ARBA00022475"/>
    </source>
</evidence>
<sequence>MSGNGQDSPAARPGREAVTGAVGAIDGGRRRRKAGKGRRGRGEQAMVPEAEFTSYYGKPVLNGPVWKTPDVPAYLFLGGLAGGSSLLAAGYHVLGRERPGLIAKLGALGSVGASVVALVHDLGRPERFVNMLRVVKPTSPMSMGSWLLTVYGPMAGLSAASAVTGLLPRVGTAATACAALTGPGVASYTAALVADTAVPAWHDAHRELPYVFVGSGAVAAGGLGLLALRRGADAAPARNLALFGTALEIGASRLLERRLGMVAEPYRQGRSGALVRAGEALAVAGSAGAVAGRRSRVARALSGVALLAGSALTKWGVFEAGRVSAADPKYTVVPQRERLRRREEEAAEHGAVRR</sequence>
<feature type="transmembrane region" description="Helical" evidence="8">
    <location>
        <begin position="143"/>
        <end position="163"/>
    </location>
</feature>
<gene>
    <name evidence="9" type="ORF">SacxiDRAFT_0133</name>
</gene>